<dbReference type="PANTHER" id="PTHR34384">
    <property type="entry name" value="L-2,3-DIAMINOPROPANOATE--CITRATE LIGASE"/>
    <property type="match status" value="1"/>
</dbReference>
<dbReference type="KEGG" id="iva:Isova_0624"/>
<evidence type="ECO:0000256" key="1">
    <source>
        <dbReference type="ARBA" id="ARBA00003818"/>
    </source>
</evidence>
<feature type="domain" description="Acyltransferase MbtK/IucB-like conserved" evidence="6">
    <location>
        <begin position="33"/>
        <end position="80"/>
    </location>
</feature>
<comment type="function">
    <text evidence="1">Acyltransferase required for the direct transfer of medium- to long-chain fatty acyl moieties from a carrier protein (MbtL) on to the epsilon-amino group of lysine residue in the mycobactin core.</text>
</comment>
<dbReference type="Gene3D" id="3.40.630.30">
    <property type="match status" value="1"/>
</dbReference>
<evidence type="ECO:0000259" key="6">
    <source>
        <dbReference type="SMART" id="SM01006"/>
    </source>
</evidence>
<dbReference type="STRING" id="743718.Isova_0624"/>
<dbReference type="Pfam" id="PF04183">
    <property type="entry name" value="IucA_IucC"/>
    <property type="match status" value="1"/>
</dbReference>
<dbReference type="InterPro" id="IPR007310">
    <property type="entry name" value="Aerobactin_biosyn_IucA/IucC_N"/>
</dbReference>
<dbReference type="RefSeq" id="WP_013837805.1">
    <property type="nucleotide sequence ID" value="NC_015588.1"/>
</dbReference>
<dbReference type="Gene3D" id="3.30.310.280">
    <property type="match status" value="1"/>
</dbReference>
<dbReference type="InterPro" id="IPR019432">
    <property type="entry name" value="Acyltransferase_MbtK/IucB-like"/>
</dbReference>
<comment type="pathway">
    <text evidence="2">Siderophore biosynthesis; mycobactin biosynthesis.</text>
</comment>
<protein>
    <recommendedName>
        <fullName evidence="4">Lysine N-acyltransferase MbtK</fullName>
    </recommendedName>
    <alternativeName>
        <fullName evidence="5">Mycobactin synthase protein K</fullName>
    </alternativeName>
</protein>
<proteinExistence type="inferred from homology"/>
<dbReference type="Gene3D" id="1.10.510.40">
    <property type="match status" value="1"/>
</dbReference>
<dbReference type="Pfam" id="PF13523">
    <property type="entry name" value="Acetyltransf_8"/>
    <property type="match status" value="1"/>
</dbReference>
<dbReference type="Proteomes" id="UP000009236">
    <property type="component" value="Chromosome"/>
</dbReference>
<dbReference type="AlphaFoldDB" id="F6FVD8"/>
<dbReference type="InterPro" id="IPR016181">
    <property type="entry name" value="Acyl_CoA_acyltransferase"/>
</dbReference>
<gene>
    <name evidence="7" type="ordered locus">Isova_0624</name>
</gene>
<dbReference type="GO" id="GO:0016881">
    <property type="term" value="F:acid-amino acid ligase activity"/>
    <property type="evidence" value="ECO:0007669"/>
    <property type="project" value="UniProtKB-ARBA"/>
</dbReference>
<dbReference type="SUPFAM" id="SSF55729">
    <property type="entry name" value="Acyl-CoA N-acyltransferases (Nat)"/>
    <property type="match status" value="1"/>
</dbReference>
<dbReference type="GO" id="GO:0016746">
    <property type="term" value="F:acyltransferase activity"/>
    <property type="evidence" value="ECO:0007669"/>
    <property type="project" value="InterPro"/>
</dbReference>
<sequence length="828" mass="89697">MTTTTLPTLPAAAGAAPVRPFTARTRVGELTIEPVVPARDAALVQGWLAHPASAFWRMTELDVDQVRAYLEGVVADPHQDAWLGRRDGEPVFLVETYDPSRVLLAGVHDALPGDLGMHLLVAPPPPEAGERVPGLTDAVMSAVVRFCLAPASDGGRGAARVVVEPDVDNAAIAAKNAAAGFRVLREVELTDGGHTKRAALSVCTRDDFAASPLGDGVEPASHLRPDLAEHAHRHLVAKALAELAHERLFRPEPDPSAEGWFVLALDGVTYRFAARTFVLEHWVVDPASITRTASRPDGAVELPVDVLELVAELQPLLRVPDDLLPVYLEELSSTLAAAAAKRERELAGEAPDVAALVRALAPSATRAEGEHDARRDDRRRADAFQTVEAAMTEGHPGFLANNGRIGFSLDDYRAYAPERGGRLRLLWLAARREHTHLALGADQSEAGLYGAELSGAERAAFADRLAARGLDPADYLYLPVHPWQWQHRVPVTFAADVARGDLVPLGPGADEYQPQQSIRTMFNRTRPHRHYVKVALAIQNMGFLRGLSPAYMRATPAINDWVAGLVDGDATLREAGFGVLREVASIGYTGDVYHRTPTASPHRKMLAALWRESPLPRTAPGERLATMASLLHRDASGAALVTALVRASGVGAEDWVRAYLDAYLHPLVHCLLAHDLAFMPHGENLVLVLRDGVVRRVFMKDVGEEVAVLGERALPDGVERVRAVVDDAEKALAIFTDVFDGVLRHLAGILAVDGVLGEDRFWALVAATIDRHRSEHPDLHGRVDLRAARFAHSCLNRLQLRNTLQMVDLADQSSSLIYAGTLANPVAR</sequence>
<evidence type="ECO:0000256" key="3">
    <source>
        <dbReference type="ARBA" id="ARBA00007832"/>
    </source>
</evidence>
<dbReference type="SMART" id="SM01006">
    <property type="entry name" value="AlcB"/>
    <property type="match status" value="1"/>
</dbReference>
<keyword evidence="8" id="KW-1185">Reference proteome</keyword>
<accession>F6FVD8</accession>
<dbReference type="Pfam" id="PF06276">
    <property type="entry name" value="FhuF"/>
    <property type="match status" value="1"/>
</dbReference>
<dbReference type="InterPro" id="IPR037455">
    <property type="entry name" value="LucA/IucC-like"/>
</dbReference>
<organism evidence="8">
    <name type="scientific">Isoptericola variabilis (strain 225)</name>
    <dbReference type="NCBI Taxonomy" id="743718"/>
    <lineage>
        <taxon>Bacteria</taxon>
        <taxon>Bacillati</taxon>
        <taxon>Actinomycetota</taxon>
        <taxon>Actinomycetes</taxon>
        <taxon>Micrococcales</taxon>
        <taxon>Promicromonosporaceae</taxon>
        <taxon>Isoptericola</taxon>
    </lineage>
</organism>
<dbReference type="eggNOG" id="COG4264">
    <property type="taxonomic scope" value="Bacteria"/>
</dbReference>
<dbReference type="InterPro" id="IPR022770">
    <property type="entry name" value="IucA/IucC-like_C"/>
</dbReference>
<evidence type="ECO:0000256" key="5">
    <source>
        <dbReference type="ARBA" id="ARBA00031122"/>
    </source>
</evidence>
<dbReference type="Gene3D" id="6.10.250.3370">
    <property type="match status" value="1"/>
</dbReference>
<evidence type="ECO:0000313" key="7">
    <source>
        <dbReference type="EMBL" id="AEG43411.1"/>
    </source>
</evidence>
<dbReference type="HOGENOM" id="CLU_018524_1_1_11"/>
<dbReference type="UniPathway" id="UPA00011"/>
<evidence type="ECO:0000256" key="2">
    <source>
        <dbReference type="ARBA" id="ARBA00005102"/>
    </source>
</evidence>
<evidence type="ECO:0000256" key="4">
    <source>
        <dbReference type="ARBA" id="ARBA00020586"/>
    </source>
</evidence>
<comment type="similarity">
    <text evidence="3">Belongs to the IucA/IucC family.</text>
</comment>
<dbReference type="PANTHER" id="PTHR34384:SF6">
    <property type="entry name" value="STAPHYLOFERRIN B SYNTHASE"/>
    <property type="match status" value="1"/>
</dbReference>
<evidence type="ECO:0000313" key="8">
    <source>
        <dbReference type="Proteomes" id="UP000009236"/>
    </source>
</evidence>
<name>F6FVD8_ISOV2</name>
<reference evidence="7 8" key="1">
    <citation type="submission" date="2011-05" db="EMBL/GenBank/DDBJ databases">
        <title>Complete sequence of Isoptericola variabilis 225.</title>
        <authorList>
            <consortium name="US DOE Joint Genome Institute"/>
            <person name="Lucas S."/>
            <person name="Han J."/>
            <person name="Lapidus A."/>
            <person name="Cheng J.-F."/>
            <person name="Goodwin L."/>
            <person name="Pitluck S."/>
            <person name="Peters L."/>
            <person name="Mikhailova N."/>
            <person name="Zeytun A."/>
            <person name="Han C."/>
            <person name="Tapia R."/>
            <person name="Land M."/>
            <person name="Hauser L."/>
            <person name="Kyrpides N."/>
            <person name="Ivanova N."/>
            <person name="Pagani I."/>
            <person name="Siebers A."/>
            <person name="Allgaier M."/>
            <person name="Thelen M."/>
            <person name="Hugenholtz P."/>
            <person name="Gladden J."/>
            <person name="Woyke T."/>
        </authorList>
    </citation>
    <scope>NUCLEOTIDE SEQUENCE [LARGE SCALE GENOMIC DNA]</scope>
    <source>
        <strain evidence="8">225</strain>
    </source>
</reference>
<dbReference type="GO" id="GO:0019290">
    <property type="term" value="P:siderophore biosynthetic process"/>
    <property type="evidence" value="ECO:0007669"/>
    <property type="project" value="InterPro"/>
</dbReference>
<dbReference type="EMBL" id="CP002810">
    <property type="protein sequence ID" value="AEG43411.1"/>
    <property type="molecule type" value="Genomic_DNA"/>
</dbReference>